<feature type="coiled-coil region" evidence="6">
    <location>
        <begin position="36"/>
        <end position="108"/>
    </location>
</feature>
<evidence type="ECO:0000256" key="5">
    <source>
        <dbReference type="ARBA" id="ARBA00023172"/>
    </source>
</evidence>
<dbReference type="RefSeq" id="WP_252112665.1">
    <property type="nucleotide sequence ID" value="NZ_JAMSHT010000001.1"/>
</dbReference>
<keyword evidence="4 6" id="KW-0175">Coiled coil</keyword>
<protein>
    <recommendedName>
        <fullName evidence="3">DNA recombination protein RmuC homolog</fullName>
    </recommendedName>
</protein>
<dbReference type="Proteomes" id="UP001155128">
    <property type="component" value="Unassembled WGS sequence"/>
</dbReference>
<name>A0A9X2J2F9_9SPHN</name>
<comment type="similarity">
    <text evidence="2">Belongs to the RmuC family.</text>
</comment>
<evidence type="ECO:0000256" key="3">
    <source>
        <dbReference type="ARBA" id="ARBA00021840"/>
    </source>
</evidence>
<dbReference type="InterPro" id="IPR003798">
    <property type="entry name" value="DNA_recombination_RmuC"/>
</dbReference>
<dbReference type="AlphaFoldDB" id="A0A9X2J2F9"/>
<comment type="caution">
    <text evidence="7">The sequence shown here is derived from an EMBL/GenBank/DDBJ whole genome shotgun (WGS) entry which is preliminary data.</text>
</comment>
<gene>
    <name evidence="7" type="primary">rmuC</name>
    <name evidence="7" type="ORF">NDO55_04055</name>
</gene>
<keyword evidence="8" id="KW-1185">Reference proteome</keyword>
<accession>A0A9X2J2F9</accession>
<dbReference type="PANTHER" id="PTHR30563:SF0">
    <property type="entry name" value="DNA RECOMBINATION PROTEIN RMUC"/>
    <property type="match status" value="1"/>
</dbReference>
<evidence type="ECO:0000256" key="6">
    <source>
        <dbReference type="SAM" id="Coils"/>
    </source>
</evidence>
<evidence type="ECO:0000313" key="8">
    <source>
        <dbReference type="Proteomes" id="UP001155128"/>
    </source>
</evidence>
<proteinExistence type="inferred from homology"/>
<keyword evidence="5" id="KW-0233">DNA recombination</keyword>
<organism evidence="7 8">
    <name type="scientific">Sphingomicrobium sediminis</name>
    <dbReference type="NCBI Taxonomy" id="2950949"/>
    <lineage>
        <taxon>Bacteria</taxon>
        <taxon>Pseudomonadati</taxon>
        <taxon>Pseudomonadota</taxon>
        <taxon>Alphaproteobacteria</taxon>
        <taxon>Sphingomonadales</taxon>
        <taxon>Sphingomonadaceae</taxon>
        <taxon>Sphingomicrobium</taxon>
    </lineage>
</organism>
<dbReference type="Pfam" id="PF02646">
    <property type="entry name" value="RmuC"/>
    <property type="match status" value="1"/>
</dbReference>
<evidence type="ECO:0000256" key="1">
    <source>
        <dbReference type="ARBA" id="ARBA00003416"/>
    </source>
</evidence>
<evidence type="ECO:0000313" key="7">
    <source>
        <dbReference type="EMBL" id="MCM8556990.1"/>
    </source>
</evidence>
<reference evidence="7" key="1">
    <citation type="submission" date="2022-06" db="EMBL/GenBank/DDBJ databases">
        <title>Sphingomicrobium sedimins sp. nov., a marine bacterium isolated from tidal flat.</title>
        <authorList>
            <person name="Kim C.-H."/>
            <person name="Yoo Y."/>
            <person name="Kim J.-J."/>
        </authorList>
    </citation>
    <scope>NUCLEOTIDE SEQUENCE</scope>
    <source>
        <strain evidence="7">GRR-S6-50</strain>
    </source>
</reference>
<evidence type="ECO:0000256" key="2">
    <source>
        <dbReference type="ARBA" id="ARBA00009840"/>
    </source>
</evidence>
<evidence type="ECO:0000256" key="4">
    <source>
        <dbReference type="ARBA" id="ARBA00023054"/>
    </source>
</evidence>
<dbReference type="EMBL" id="JAMSHT010000001">
    <property type="protein sequence ID" value="MCM8556990.1"/>
    <property type="molecule type" value="Genomic_DNA"/>
</dbReference>
<comment type="function">
    <text evidence="1">Involved in DNA recombination.</text>
</comment>
<dbReference type="GO" id="GO:0006310">
    <property type="term" value="P:DNA recombination"/>
    <property type="evidence" value="ECO:0007669"/>
    <property type="project" value="UniProtKB-KW"/>
</dbReference>
<sequence>MDALIIALVAVVTLGIGLFAGWKAASRGLEPLQKEADFLREKLAVADRDVAVMQEENKRMHEVKSLLEAVTSERDEALQKNAAFEADKRNVDERIRDLEATKDKLVAQFREIGDMMLDKAQREFLEKAQTRFKEADQQSEHKLSQLVNPIKELLSKQQAKIEDVEKQRVGHYEGLKAVVEEVKAGQGQVRDEARHLAQALRAQPKARGRWGEKTLENVLEQAGLTEHIDYQKEVSVDTEEGRLRPDAIVNLPGGRKLIIDAKCSLNAYLDAADEVDDEKRDAALAQHLSSIKNHAQQLGSKAYWAQFEESADYVIMFVPGEHFLTAALEQDNTLWDWAFERKVLLATPTNLVAIARTVASVWRQEKMAKEAGEIAALGKELHSRIATMAEHVASMQTNLTRTNNAFNKMVGSFESQVLTQAKRFEDYGVGSAKELPSVSQIDSAPRALTKLVEGLPGGKREKKAG</sequence>
<dbReference type="PANTHER" id="PTHR30563">
    <property type="entry name" value="DNA RECOMBINATION PROTEIN RMUC"/>
    <property type="match status" value="1"/>
</dbReference>